<reference evidence="2" key="1">
    <citation type="submission" date="2020-09" db="EMBL/GenBank/DDBJ databases">
        <title>Pelagicoccus enzymogenes sp. nov. with an EPS production, isolated from marine sediment.</title>
        <authorList>
            <person name="Feng X."/>
        </authorList>
    </citation>
    <scope>NUCLEOTIDE SEQUENCE</scope>
    <source>
        <strain evidence="2">NFK12</strain>
    </source>
</reference>
<dbReference type="RefSeq" id="WP_191615949.1">
    <property type="nucleotide sequence ID" value="NZ_JACYFG010000006.1"/>
</dbReference>
<feature type="signal peptide" evidence="1">
    <location>
        <begin position="1"/>
        <end position="26"/>
    </location>
</feature>
<evidence type="ECO:0000313" key="3">
    <source>
        <dbReference type="Proteomes" id="UP000622317"/>
    </source>
</evidence>
<protein>
    <submittedName>
        <fullName evidence="2">Uncharacterized protein</fullName>
    </submittedName>
</protein>
<organism evidence="2 3">
    <name type="scientific">Pelagicoccus enzymogenes</name>
    <dbReference type="NCBI Taxonomy" id="2773457"/>
    <lineage>
        <taxon>Bacteria</taxon>
        <taxon>Pseudomonadati</taxon>
        <taxon>Verrucomicrobiota</taxon>
        <taxon>Opitutia</taxon>
        <taxon>Puniceicoccales</taxon>
        <taxon>Pelagicoccaceae</taxon>
        <taxon>Pelagicoccus</taxon>
    </lineage>
</organism>
<keyword evidence="3" id="KW-1185">Reference proteome</keyword>
<keyword evidence="1" id="KW-0732">Signal</keyword>
<dbReference type="Proteomes" id="UP000622317">
    <property type="component" value="Unassembled WGS sequence"/>
</dbReference>
<dbReference type="AlphaFoldDB" id="A0A927F7T9"/>
<sequence>MKLYLPLKTAFSVIGLFLAAAVALDAAPAGLTEKEAKKFDRAVKSYYRKSSVENDRNDAAMTWVQTPQVENEVRDTYYHLRAAVKNGRALVFQIVAQKDYLTTSQIYDPNASKWNSAVSEGNALLLESSVATNPRKGTPVQYGFVKLSEPFLRKCKDTGFTVTVKHVEEGDETDFEVEPELVTAFLKKYDEATQ</sequence>
<evidence type="ECO:0000256" key="1">
    <source>
        <dbReference type="SAM" id="SignalP"/>
    </source>
</evidence>
<dbReference type="EMBL" id="JACYFG010000006">
    <property type="protein sequence ID" value="MBD5778821.1"/>
    <property type="molecule type" value="Genomic_DNA"/>
</dbReference>
<evidence type="ECO:0000313" key="2">
    <source>
        <dbReference type="EMBL" id="MBD5778821.1"/>
    </source>
</evidence>
<proteinExistence type="predicted"/>
<accession>A0A927F7T9</accession>
<comment type="caution">
    <text evidence="2">The sequence shown here is derived from an EMBL/GenBank/DDBJ whole genome shotgun (WGS) entry which is preliminary data.</text>
</comment>
<gene>
    <name evidence="2" type="ORF">IEN85_04910</name>
</gene>
<feature type="chain" id="PRO_5037918207" evidence="1">
    <location>
        <begin position="27"/>
        <end position="194"/>
    </location>
</feature>
<name>A0A927F7T9_9BACT</name>